<dbReference type="InterPro" id="IPR052019">
    <property type="entry name" value="F420H2_bilvrd_red/Heme_oxyg"/>
</dbReference>
<sequence length="133" mass="14838">MDHDAAKAYIRSHHHGVLATIKRDGRPQLSHVSYMADDDGQIKISVTQDRAKTRNARRDPRVSLSVIGDDWYRYVVAEGTATLVEGDPALLRHVYRGVTGGEHPDWADYDAAMVRDGRLVLCIAIDRLYPLAG</sequence>
<evidence type="ECO:0000256" key="1">
    <source>
        <dbReference type="ARBA" id="ARBA00023002"/>
    </source>
</evidence>
<evidence type="ECO:0000259" key="2">
    <source>
        <dbReference type="Pfam" id="PF01243"/>
    </source>
</evidence>
<dbReference type="Pfam" id="PF01243">
    <property type="entry name" value="PNPOx_N"/>
    <property type="match status" value="1"/>
</dbReference>
<gene>
    <name evidence="3" type="ORF">AVDCRST_MAG73-477</name>
</gene>
<dbReference type="PANTHER" id="PTHR35176">
    <property type="entry name" value="HEME OXYGENASE HI_0854-RELATED"/>
    <property type="match status" value="1"/>
</dbReference>
<organism evidence="3">
    <name type="scientific">uncultured Thermomicrobiales bacterium</name>
    <dbReference type="NCBI Taxonomy" id="1645740"/>
    <lineage>
        <taxon>Bacteria</taxon>
        <taxon>Pseudomonadati</taxon>
        <taxon>Thermomicrobiota</taxon>
        <taxon>Thermomicrobia</taxon>
        <taxon>Thermomicrobiales</taxon>
        <taxon>environmental samples</taxon>
    </lineage>
</organism>
<dbReference type="InterPro" id="IPR011576">
    <property type="entry name" value="Pyridox_Oxase_N"/>
</dbReference>
<dbReference type="EMBL" id="CADCWE010000032">
    <property type="protein sequence ID" value="CAA9526800.1"/>
    <property type="molecule type" value="Genomic_DNA"/>
</dbReference>
<feature type="domain" description="Pyridoxamine 5'-phosphate oxidase N-terminal" evidence="2">
    <location>
        <begin position="4"/>
        <end position="129"/>
    </location>
</feature>
<dbReference type="InterPro" id="IPR019920">
    <property type="entry name" value="F420-binding_dom_put"/>
</dbReference>
<dbReference type="SUPFAM" id="SSF50475">
    <property type="entry name" value="FMN-binding split barrel"/>
    <property type="match status" value="1"/>
</dbReference>
<dbReference type="GO" id="GO:0005829">
    <property type="term" value="C:cytosol"/>
    <property type="evidence" value="ECO:0007669"/>
    <property type="project" value="TreeGrafter"/>
</dbReference>
<evidence type="ECO:0000313" key="3">
    <source>
        <dbReference type="EMBL" id="CAA9526800.1"/>
    </source>
</evidence>
<dbReference type="NCBIfam" id="TIGR03618">
    <property type="entry name" value="Rv1155_F420"/>
    <property type="match status" value="1"/>
</dbReference>
<dbReference type="PANTHER" id="PTHR35176:SF2">
    <property type="entry name" value="F420H(2)-DEPENDENT REDUCTASE RV1155"/>
    <property type="match status" value="1"/>
</dbReference>
<dbReference type="GO" id="GO:0016627">
    <property type="term" value="F:oxidoreductase activity, acting on the CH-CH group of donors"/>
    <property type="evidence" value="ECO:0007669"/>
    <property type="project" value="TreeGrafter"/>
</dbReference>
<accession>A0A6J4TN25</accession>
<dbReference type="InterPro" id="IPR012349">
    <property type="entry name" value="Split_barrel_FMN-bd"/>
</dbReference>
<dbReference type="GO" id="GO:0070967">
    <property type="term" value="F:coenzyme F420 binding"/>
    <property type="evidence" value="ECO:0007669"/>
    <property type="project" value="TreeGrafter"/>
</dbReference>
<protein>
    <submittedName>
        <fullName evidence="3">Pyridoxine 5'-phosphate oxidase, Rv1155</fullName>
    </submittedName>
</protein>
<keyword evidence="1" id="KW-0560">Oxidoreductase</keyword>
<proteinExistence type="predicted"/>
<dbReference type="Gene3D" id="2.30.110.10">
    <property type="entry name" value="Electron Transport, Fmn-binding Protein, Chain A"/>
    <property type="match status" value="1"/>
</dbReference>
<reference evidence="3" key="1">
    <citation type="submission" date="2020-02" db="EMBL/GenBank/DDBJ databases">
        <authorList>
            <person name="Meier V. D."/>
        </authorList>
    </citation>
    <scope>NUCLEOTIDE SEQUENCE</scope>
    <source>
        <strain evidence="3">AVDCRST_MAG73</strain>
    </source>
</reference>
<name>A0A6J4TN25_9BACT</name>
<dbReference type="AlphaFoldDB" id="A0A6J4TN25"/>